<proteinExistence type="predicted"/>
<comment type="caution">
    <text evidence="1">The sequence shown here is derived from an EMBL/GenBank/DDBJ whole genome shotgun (WGS) entry which is preliminary data.</text>
</comment>
<reference evidence="1" key="2">
    <citation type="submission" date="2020-09" db="EMBL/GenBank/DDBJ databases">
        <authorList>
            <person name="Sun Q."/>
            <person name="Ohkuma M."/>
        </authorList>
    </citation>
    <scope>NUCLEOTIDE SEQUENCE</scope>
    <source>
        <strain evidence="1">JCM 4403</strain>
    </source>
</reference>
<reference evidence="1" key="1">
    <citation type="journal article" date="2014" name="Int. J. Syst. Evol. Microbiol.">
        <title>Complete genome sequence of Corynebacterium casei LMG S-19264T (=DSM 44701T), isolated from a smear-ripened cheese.</title>
        <authorList>
            <consortium name="US DOE Joint Genome Institute (JGI-PGF)"/>
            <person name="Walter F."/>
            <person name="Albersmeier A."/>
            <person name="Kalinowski J."/>
            <person name="Ruckert C."/>
        </authorList>
    </citation>
    <scope>NUCLEOTIDE SEQUENCE</scope>
    <source>
        <strain evidence="1">JCM 4403</strain>
    </source>
</reference>
<evidence type="ECO:0000313" key="1">
    <source>
        <dbReference type="EMBL" id="GGR02750.1"/>
    </source>
</evidence>
<accession>A0A918C2S4</accession>
<sequence>MPPPTAAATIATAASRPAGPRARLRLRAGAAAGSGSTGWAGAGAYAGGGGHSGFTWWGLLSCAPLGRGLSVMLMSLAPDDESFLRDR</sequence>
<organism evidence="1 2">
    <name type="scientific">Streptomyces pilosus</name>
    <dbReference type="NCBI Taxonomy" id="28893"/>
    <lineage>
        <taxon>Bacteria</taxon>
        <taxon>Bacillati</taxon>
        <taxon>Actinomycetota</taxon>
        <taxon>Actinomycetes</taxon>
        <taxon>Kitasatosporales</taxon>
        <taxon>Streptomycetaceae</taxon>
        <taxon>Streptomyces</taxon>
    </lineage>
</organism>
<dbReference type="AlphaFoldDB" id="A0A918C2S4"/>
<name>A0A918C2S4_9ACTN</name>
<gene>
    <name evidence="1" type="ORF">GCM10010280_58580</name>
</gene>
<dbReference type="EMBL" id="BMTU01000015">
    <property type="protein sequence ID" value="GGR02750.1"/>
    <property type="molecule type" value="Genomic_DNA"/>
</dbReference>
<protein>
    <submittedName>
        <fullName evidence="1">Uncharacterized protein</fullName>
    </submittedName>
</protein>
<dbReference type="Proteomes" id="UP000656732">
    <property type="component" value="Unassembled WGS sequence"/>
</dbReference>
<evidence type="ECO:0000313" key="2">
    <source>
        <dbReference type="Proteomes" id="UP000656732"/>
    </source>
</evidence>
<keyword evidence="2" id="KW-1185">Reference proteome</keyword>